<organism evidence="1 2">
    <name type="scientific">Dreissena polymorpha</name>
    <name type="common">Zebra mussel</name>
    <name type="synonym">Mytilus polymorpha</name>
    <dbReference type="NCBI Taxonomy" id="45954"/>
    <lineage>
        <taxon>Eukaryota</taxon>
        <taxon>Metazoa</taxon>
        <taxon>Spiralia</taxon>
        <taxon>Lophotrochozoa</taxon>
        <taxon>Mollusca</taxon>
        <taxon>Bivalvia</taxon>
        <taxon>Autobranchia</taxon>
        <taxon>Heteroconchia</taxon>
        <taxon>Euheterodonta</taxon>
        <taxon>Imparidentia</taxon>
        <taxon>Neoheterodontei</taxon>
        <taxon>Myida</taxon>
        <taxon>Dreissenoidea</taxon>
        <taxon>Dreissenidae</taxon>
        <taxon>Dreissena</taxon>
    </lineage>
</organism>
<dbReference type="AlphaFoldDB" id="A0A9D3YTP8"/>
<reference evidence="1" key="2">
    <citation type="submission" date="2020-11" db="EMBL/GenBank/DDBJ databases">
        <authorList>
            <person name="McCartney M.A."/>
            <person name="Auch B."/>
            <person name="Kono T."/>
            <person name="Mallez S."/>
            <person name="Becker A."/>
            <person name="Gohl D.M."/>
            <person name="Silverstein K.A.T."/>
            <person name="Koren S."/>
            <person name="Bechman K.B."/>
            <person name="Herman A."/>
            <person name="Abrahante J.E."/>
            <person name="Garbe J."/>
        </authorList>
    </citation>
    <scope>NUCLEOTIDE SEQUENCE</scope>
    <source>
        <strain evidence="1">Duluth1</strain>
        <tissue evidence="1">Whole animal</tissue>
    </source>
</reference>
<dbReference type="Proteomes" id="UP000828390">
    <property type="component" value="Unassembled WGS sequence"/>
</dbReference>
<evidence type="ECO:0000313" key="2">
    <source>
        <dbReference type="Proteomes" id="UP000828390"/>
    </source>
</evidence>
<gene>
    <name evidence="1" type="ORF">DPMN_066264</name>
</gene>
<name>A0A9D3YTP8_DREPO</name>
<keyword evidence="2" id="KW-1185">Reference proteome</keyword>
<evidence type="ECO:0000313" key="1">
    <source>
        <dbReference type="EMBL" id="KAH3706873.1"/>
    </source>
</evidence>
<reference evidence="1" key="1">
    <citation type="journal article" date="2019" name="bioRxiv">
        <title>The Genome of the Zebra Mussel, Dreissena polymorpha: A Resource for Invasive Species Research.</title>
        <authorList>
            <person name="McCartney M.A."/>
            <person name="Auch B."/>
            <person name="Kono T."/>
            <person name="Mallez S."/>
            <person name="Zhang Y."/>
            <person name="Obille A."/>
            <person name="Becker A."/>
            <person name="Abrahante J.E."/>
            <person name="Garbe J."/>
            <person name="Badalamenti J.P."/>
            <person name="Herman A."/>
            <person name="Mangelson H."/>
            <person name="Liachko I."/>
            <person name="Sullivan S."/>
            <person name="Sone E.D."/>
            <person name="Koren S."/>
            <person name="Silverstein K.A.T."/>
            <person name="Beckman K.B."/>
            <person name="Gohl D.M."/>
        </authorList>
    </citation>
    <scope>NUCLEOTIDE SEQUENCE</scope>
    <source>
        <strain evidence="1">Duluth1</strain>
        <tissue evidence="1">Whole animal</tissue>
    </source>
</reference>
<protein>
    <submittedName>
        <fullName evidence="1">Uncharacterized protein</fullName>
    </submittedName>
</protein>
<comment type="caution">
    <text evidence="1">The sequence shown here is derived from an EMBL/GenBank/DDBJ whole genome shotgun (WGS) entry which is preliminary data.</text>
</comment>
<sequence>MRHSQVNTSQTTVSLVLQLQYTLAVCQSKCIHAAVGNVRVCDSPQVIHEPQEDKTVATPRNASLAVSNAARCVIDNIALVTADQKALSLDKEQCMLHSLSMVYGCWGRLARVPDQIRQICRNLFIALTVPRR</sequence>
<proteinExistence type="predicted"/>
<dbReference type="EMBL" id="JAIWYP010000014">
    <property type="protein sequence ID" value="KAH3706873.1"/>
    <property type="molecule type" value="Genomic_DNA"/>
</dbReference>
<accession>A0A9D3YTP8</accession>